<organism evidence="13 14">
    <name type="scientific">Vibrio ulleungensis</name>
    <dbReference type="NCBI Taxonomy" id="2807619"/>
    <lineage>
        <taxon>Bacteria</taxon>
        <taxon>Pseudomonadati</taxon>
        <taxon>Pseudomonadota</taxon>
        <taxon>Gammaproteobacteria</taxon>
        <taxon>Vibrionales</taxon>
        <taxon>Vibrionaceae</taxon>
        <taxon>Vibrio</taxon>
    </lineage>
</organism>
<gene>
    <name evidence="13" type="ORF">JQC93_14100</name>
</gene>
<keyword evidence="4" id="KW-0488">Methylation</keyword>
<keyword evidence="6 11" id="KW-0812">Transmembrane</keyword>
<dbReference type="Gene3D" id="3.55.40.10">
    <property type="entry name" value="minor pseudopilin epsh domain"/>
    <property type="match status" value="1"/>
</dbReference>
<dbReference type="Proteomes" id="UP000809621">
    <property type="component" value="Unassembled WGS sequence"/>
</dbReference>
<name>A0ABS2HJ44_9VIBR</name>
<feature type="domain" description="General secretion pathway GspH" evidence="12">
    <location>
        <begin position="46"/>
        <end position="148"/>
    </location>
</feature>
<dbReference type="Pfam" id="PF12019">
    <property type="entry name" value="GspH"/>
    <property type="match status" value="1"/>
</dbReference>
<sequence length="171" mass="19450">MTYYETLRGVGLLEFLIGISLLTLLAAFATPSFIRLHEYHQMRNYANQIKHLMDQARIESMKRRQPVYVHRAISASSEMNWRVSLHLDDAERDYSVHEHNSLATVSGTDALLTSTHTVVGYSPRHGRINQAGHFKLQLPTQSSSLKIIYHNGSGRIRVCSTGEDKYGYKVC</sequence>
<evidence type="ECO:0000256" key="10">
    <source>
        <dbReference type="ARBA" id="ARBA00030775"/>
    </source>
</evidence>
<feature type="transmembrane region" description="Helical" evidence="11">
    <location>
        <begin position="12"/>
        <end position="34"/>
    </location>
</feature>
<comment type="subcellular location">
    <subcellularLocation>
        <location evidence="1">Cell inner membrane</location>
        <topology evidence="1">Single-pass membrane protein</topology>
    </subcellularLocation>
</comment>
<keyword evidence="5" id="KW-0997">Cell inner membrane</keyword>
<evidence type="ECO:0000256" key="9">
    <source>
        <dbReference type="ARBA" id="ARBA00025772"/>
    </source>
</evidence>
<evidence type="ECO:0000256" key="3">
    <source>
        <dbReference type="ARBA" id="ARBA00022475"/>
    </source>
</evidence>
<comment type="caution">
    <text evidence="13">The sequence shown here is derived from an EMBL/GenBank/DDBJ whole genome shotgun (WGS) entry which is preliminary data.</text>
</comment>
<evidence type="ECO:0000313" key="14">
    <source>
        <dbReference type="Proteomes" id="UP000809621"/>
    </source>
</evidence>
<keyword evidence="7 11" id="KW-1133">Transmembrane helix</keyword>
<dbReference type="InterPro" id="IPR022346">
    <property type="entry name" value="T2SS_GspH"/>
</dbReference>
<dbReference type="PIRSF" id="PIRSF024622">
    <property type="entry name" value="Tfp_FimT"/>
    <property type="match status" value="1"/>
</dbReference>
<keyword evidence="14" id="KW-1185">Reference proteome</keyword>
<evidence type="ECO:0000313" key="13">
    <source>
        <dbReference type="EMBL" id="MBM7037543.1"/>
    </source>
</evidence>
<evidence type="ECO:0000256" key="4">
    <source>
        <dbReference type="ARBA" id="ARBA00022481"/>
    </source>
</evidence>
<evidence type="ECO:0000256" key="6">
    <source>
        <dbReference type="ARBA" id="ARBA00022692"/>
    </source>
</evidence>
<keyword evidence="8 11" id="KW-0472">Membrane</keyword>
<protein>
    <recommendedName>
        <fullName evidence="2">Type II secretion system protein H</fullName>
    </recommendedName>
    <alternativeName>
        <fullName evidence="10">General secretion pathway protein H</fullName>
    </alternativeName>
</protein>
<evidence type="ECO:0000259" key="12">
    <source>
        <dbReference type="Pfam" id="PF12019"/>
    </source>
</evidence>
<dbReference type="InterPro" id="IPR045584">
    <property type="entry name" value="Pilin-like"/>
</dbReference>
<dbReference type="InterPro" id="IPR016824">
    <property type="entry name" value="Tfp-pilus_assembly_FimT"/>
</dbReference>
<evidence type="ECO:0000256" key="1">
    <source>
        <dbReference type="ARBA" id="ARBA00004377"/>
    </source>
</evidence>
<evidence type="ECO:0000256" key="2">
    <source>
        <dbReference type="ARBA" id="ARBA00021549"/>
    </source>
</evidence>
<evidence type="ECO:0000256" key="7">
    <source>
        <dbReference type="ARBA" id="ARBA00022989"/>
    </source>
</evidence>
<dbReference type="SUPFAM" id="SSF54523">
    <property type="entry name" value="Pili subunits"/>
    <property type="match status" value="1"/>
</dbReference>
<evidence type="ECO:0000256" key="8">
    <source>
        <dbReference type="ARBA" id="ARBA00023136"/>
    </source>
</evidence>
<evidence type="ECO:0000256" key="11">
    <source>
        <dbReference type="SAM" id="Phobius"/>
    </source>
</evidence>
<keyword evidence="3" id="KW-1003">Cell membrane</keyword>
<accession>A0ABS2HJ44</accession>
<dbReference type="EMBL" id="JAFEUM010000005">
    <property type="protein sequence ID" value="MBM7037543.1"/>
    <property type="molecule type" value="Genomic_DNA"/>
</dbReference>
<proteinExistence type="inferred from homology"/>
<reference evidence="13 14" key="1">
    <citation type="submission" date="2021-02" db="EMBL/GenBank/DDBJ databases">
        <authorList>
            <person name="Park J.-S."/>
        </authorList>
    </citation>
    <scope>NUCLEOTIDE SEQUENCE [LARGE SCALE GENOMIC DNA]</scope>
    <source>
        <strain evidence="13 14">188UL20-2</strain>
    </source>
</reference>
<comment type="similarity">
    <text evidence="9">Belongs to the GSP H family.</text>
</comment>
<evidence type="ECO:0000256" key="5">
    <source>
        <dbReference type="ARBA" id="ARBA00022519"/>
    </source>
</evidence>
<dbReference type="RefSeq" id="WP_205159058.1">
    <property type="nucleotide sequence ID" value="NZ_JAFEUM010000005.1"/>
</dbReference>